<dbReference type="EMBL" id="JBHSWJ010000002">
    <property type="protein sequence ID" value="MFC6714999.1"/>
    <property type="molecule type" value="Genomic_DNA"/>
</dbReference>
<keyword evidence="1" id="KW-0812">Transmembrane</keyword>
<keyword evidence="1" id="KW-1133">Transmembrane helix</keyword>
<feature type="transmembrane region" description="Helical" evidence="1">
    <location>
        <begin position="60"/>
        <end position="81"/>
    </location>
</feature>
<sequence length="227" mass="25086">MSQRAGTARVRTARVWHLVVATGVGVGLLLQLWLVLAGGTDVNSGDSGTAVPLGTRLVRLLSYFTIQSNILVFVSVLALAIDPRRDGPLWRVLRLDGLLGIVVTGLVYEVALRSLLDLHGLAWWTDTLLHVFAPWLTLLGWLLFGPRPRIRWSTVARAMIWPAAWLLYTFVHGAVSGWYPYPFLDVTELGYPVALRNTALVLALGILLASAYKLLDDRLPALQQRSQ</sequence>
<organism evidence="2 3">
    <name type="scientific">Branchiibius cervicis</name>
    <dbReference type="NCBI Taxonomy" id="908252"/>
    <lineage>
        <taxon>Bacteria</taxon>
        <taxon>Bacillati</taxon>
        <taxon>Actinomycetota</taxon>
        <taxon>Actinomycetes</taxon>
        <taxon>Micrococcales</taxon>
        <taxon>Dermacoccaceae</taxon>
        <taxon>Branchiibius</taxon>
    </lineage>
</organism>
<feature type="transmembrane region" description="Helical" evidence="1">
    <location>
        <begin position="193"/>
        <end position="215"/>
    </location>
</feature>
<feature type="transmembrane region" description="Helical" evidence="1">
    <location>
        <begin position="128"/>
        <end position="146"/>
    </location>
</feature>
<dbReference type="Proteomes" id="UP001596356">
    <property type="component" value="Unassembled WGS sequence"/>
</dbReference>
<dbReference type="RefSeq" id="WP_377823785.1">
    <property type="nucleotide sequence ID" value="NZ_JBHSWJ010000002.1"/>
</dbReference>
<dbReference type="InterPro" id="IPR049713">
    <property type="entry name" value="Pr6Pr-like"/>
</dbReference>
<gene>
    <name evidence="2" type="ORF">ACFQBT_14785</name>
</gene>
<proteinExistence type="predicted"/>
<name>A0ABW2AVE0_9MICO</name>
<accession>A0ABW2AVE0</accession>
<feature type="transmembrane region" description="Helical" evidence="1">
    <location>
        <begin position="93"/>
        <end position="116"/>
    </location>
</feature>
<evidence type="ECO:0000256" key="1">
    <source>
        <dbReference type="SAM" id="Phobius"/>
    </source>
</evidence>
<keyword evidence="1" id="KW-0472">Membrane</keyword>
<feature type="transmembrane region" description="Helical" evidence="1">
    <location>
        <begin position="15"/>
        <end position="40"/>
    </location>
</feature>
<evidence type="ECO:0000313" key="2">
    <source>
        <dbReference type="EMBL" id="MFC6714999.1"/>
    </source>
</evidence>
<comment type="caution">
    <text evidence="2">The sequence shown here is derived from an EMBL/GenBank/DDBJ whole genome shotgun (WGS) entry which is preliminary data.</text>
</comment>
<reference evidence="3" key="1">
    <citation type="journal article" date="2019" name="Int. J. Syst. Evol. Microbiol.">
        <title>The Global Catalogue of Microorganisms (GCM) 10K type strain sequencing project: providing services to taxonomists for standard genome sequencing and annotation.</title>
        <authorList>
            <consortium name="The Broad Institute Genomics Platform"/>
            <consortium name="The Broad Institute Genome Sequencing Center for Infectious Disease"/>
            <person name="Wu L."/>
            <person name="Ma J."/>
        </authorList>
    </citation>
    <scope>NUCLEOTIDE SEQUENCE [LARGE SCALE GENOMIC DNA]</scope>
    <source>
        <strain evidence="3">NBRC 106593</strain>
    </source>
</reference>
<feature type="transmembrane region" description="Helical" evidence="1">
    <location>
        <begin position="158"/>
        <end position="181"/>
    </location>
</feature>
<dbReference type="NCBIfam" id="NF038065">
    <property type="entry name" value="Pr6Pr"/>
    <property type="match status" value="1"/>
</dbReference>
<keyword evidence="3" id="KW-1185">Reference proteome</keyword>
<evidence type="ECO:0000313" key="3">
    <source>
        <dbReference type="Proteomes" id="UP001596356"/>
    </source>
</evidence>
<protein>
    <submittedName>
        <fullName evidence="2">Pr6Pr family membrane protein</fullName>
    </submittedName>
</protein>